<proteinExistence type="predicted"/>
<reference evidence="2 3" key="1">
    <citation type="submission" date="2020-08" db="EMBL/GenBank/DDBJ databases">
        <title>Description of novel Flavobacterium F-392 isolate.</title>
        <authorList>
            <person name="Saticioglu I.B."/>
            <person name="Duman M."/>
            <person name="Altun S."/>
        </authorList>
    </citation>
    <scope>NUCLEOTIDE SEQUENCE [LARGE SCALE GENOMIC DNA]</scope>
    <source>
        <strain evidence="2 3">F-392</strain>
    </source>
</reference>
<protein>
    <submittedName>
        <fullName evidence="2">YHYH protein</fullName>
    </submittedName>
</protein>
<evidence type="ECO:0000259" key="1">
    <source>
        <dbReference type="Pfam" id="PF14240"/>
    </source>
</evidence>
<dbReference type="Pfam" id="PF14240">
    <property type="entry name" value="YHYH"/>
    <property type="match status" value="1"/>
</dbReference>
<comment type="caution">
    <text evidence="2">The sequence shown here is derived from an EMBL/GenBank/DDBJ whole genome shotgun (WGS) entry which is preliminary data.</text>
</comment>
<evidence type="ECO:0000313" key="2">
    <source>
        <dbReference type="EMBL" id="MBC5844862.1"/>
    </source>
</evidence>
<dbReference type="Proteomes" id="UP000641454">
    <property type="component" value="Unassembled WGS sequence"/>
</dbReference>
<dbReference type="PROSITE" id="PS51257">
    <property type="entry name" value="PROKAR_LIPOPROTEIN"/>
    <property type="match status" value="1"/>
</dbReference>
<organism evidence="2 3">
    <name type="scientific">Flavobacterium muglaense</name>
    <dbReference type="NCBI Taxonomy" id="2764716"/>
    <lineage>
        <taxon>Bacteria</taxon>
        <taxon>Pseudomonadati</taxon>
        <taxon>Bacteroidota</taxon>
        <taxon>Flavobacteriia</taxon>
        <taxon>Flavobacteriales</taxon>
        <taxon>Flavobacteriaceae</taxon>
        <taxon>Flavobacterium</taxon>
    </lineage>
</organism>
<evidence type="ECO:0000313" key="3">
    <source>
        <dbReference type="Proteomes" id="UP000641454"/>
    </source>
</evidence>
<accession>A0A923N0N4</accession>
<dbReference type="InterPro" id="IPR025924">
    <property type="entry name" value="YHYH_dom"/>
</dbReference>
<name>A0A923N0N4_9FLAO</name>
<feature type="domain" description="YHYH" evidence="1">
    <location>
        <begin position="107"/>
        <end position="199"/>
    </location>
</feature>
<sequence length="255" mass="26812">MKKANLILTGISAIAVTMMTYSCSSTDSEETTTETSGTLDPAYAAFDTTQTDIYLNGTNVVIETTGRPNHKSTYWGTTNALYLSEPTVDMTAGGATLITGYDASGSLTVPQNPTNASKTTATSLNHVGIAVSGAAIFNDSEGNGPLSSAAGSLDWCGAHIGPSVYHYHLEPKAFSYDDSNLVGVIADGYFIYGRKCSSTGTYPTDLDASHGHTSTTPYSTTAKYHYHISSTLYSTTGSYVVFAGPYKGTPSSFVK</sequence>
<gene>
    <name evidence="2" type="ORF">H8R25_10480</name>
</gene>
<dbReference type="RefSeq" id="WP_187018746.1">
    <property type="nucleotide sequence ID" value="NZ_JACRUK010000023.1"/>
</dbReference>
<keyword evidence="3" id="KW-1185">Reference proteome</keyword>
<dbReference type="AlphaFoldDB" id="A0A923N0N4"/>
<dbReference type="EMBL" id="JACRUL010000023">
    <property type="protein sequence ID" value="MBC5844862.1"/>
    <property type="molecule type" value="Genomic_DNA"/>
</dbReference>